<evidence type="ECO:0000256" key="1">
    <source>
        <dbReference type="SAM" id="MobiDB-lite"/>
    </source>
</evidence>
<dbReference type="eggNOG" id="ENOG502ZVIB">
    <property type="taxonomic scope" value="Bacteria"/>
</dbReference>
<accession>A0A075R9S8</accession>
<reference evidence="2 3" key="1">
    <citation type="journal article" date="2011" name="J. Bacteriol.">
        <title>Genome sequence of Brevibacillus laterosporus LMG 15441, a pathogen of invertebrates.</title>
        <authorList>
            <person name="Djukic M."/>
            <person name="Poehlein A."/>
            <person name="Thurmer A."/>
            <person name="Daniel R."/>
        </authorList>
    </citation>
    <scope>NUCLEOTIDE SEQUENCE [LARGE SCALE GENOMIC DNA]</scope>
    <source>
        <strain evidence="2 3">LMG 15441</strain>
    </source>
</reference>
<dbReference type="Proteomes" id="UP000005850">
    <property type="component" value="Chromosome"/>
</dbReference>
<dbReference type="KEGG" id="blr:BRLA_c019640"/>
<organism evidence="2 3">
    <name type="scientific">Brevibacillus laterosporus LMG 15441</name>
    <dbReference type="NCBI Taxonomy" id="1042163"/>
    <lineage>
        <taxon>Bacteria</taxon>
        <taxon>Bacillati</taxon>
        <taxon>Bacillota</taxon>
        <taxon>Bacilli</taxon>
        <taxon>Bacillales</taxon>
        <taxon>Paenibacillaceae</taxon>
        <taxon>Brevibacillus</taxon>
    </lineage>
</organism>
<feature type="region of interest" description="Disordered" evidence="1">
    <location>
        <begin position="214"/>
        <end position="272"/>
    </location>
</feature>
<name>A0A075R9S8_BRELA</name>
<feature type="compositionally biased region" description="Low complexity" evidence="1">
    <location>
        <begin position="1"/>
        <end position="10"/>
    </location>
</feature>
<dbReference type="NCBIfam" id="NF012201">
    <property type="entry name" value="WIAG-tail"/>
    <property type="match status" value="1"/>
</dbReference>
<feature type="compositionally biased region" description="Polar residues" evidence="1">
    <location>
        <begin position="217"/>
        <end position="230"/>
    </location>
</feature>
<proteinExistence type="predicted"/>
<dbReference type="HOGENOM" id="CLU_741183_0_0_9"/>
<evidence type="ECO:0000313" key="2">
    <source>
        <dbReference type="EMBL" id="AIG26285.1"/>
    </source>
</evidence>
<evidence type="ECO:0000313" key="3">
    <source>
        <dbReference type="Proteomes" id="UP000005850"/>
    </source>
</evidence>
<feature type="region of interest" description="Disordered" evidence="1">
    <location>
        <begin position="1"/>
        <end position="20"/>
    </location>
</feature>
<keyword evidence="3" id="KW-1185">Reference proteome</keyword>
<feature type="compositionally biased region" description="Basic residues" evidence="1">
    <location>
        <begin position="11"/>
        <end position="20"/>
    </location>
</feature>
<protein>
    <submittedName>
        <fullName evidence="2">Uncharacterized protein</fullName>
    </submittedName>
</protein>
<feature type="compositionally biased region" description="Basic residues" evidence="1">
    <location>
        <begin position="77"/>
        <end position="99"/>
    </location>
</feature>
<feature type="region of interest" description="Disordered" evidence="1">
    <location>
        <begin position="70"/>
        <end position="108"/>
    </location>
</feature>
<dbReference type="EMBL" id="CP007806">
    <property type="protein sequence ID" value="AIG26285.1"/>
    <property type="molecule type" value="Genomic_DNA"/>
</dbReference>
<feature type="compositionally biased region" description="Low complexity" evidence="1">
    <location>
        <begin position="231"/>
        <end position="258"/>
    </location>
</feature>
<sequence length="373" mass="42613">MAKQNLQKQNIKNRQRKLKKKNKALQELDALETALVNNWIDDSSDFYFQEEETSIPHLANDVKTLLQESSQMEIRKPNRSLSKKRKQRKGRRKPKRLSSKRSPTYSELKLVSSKIPQNQQHFITKWNDEEKSNDEDSPYSGVPSYYEDSDCKLVDVKPNIDDQILSQLPHQVAQFMFTMPEVFGLTGHHLQPLSVLTRHLQDFLNAEKKIEAEHAVSNHSDTSVVENQIVNDPPSDLSSGSPSDSLSDLLNDPSNDPSNDPPSVPSEVSLDHPPNQLEIIDLQQVGKENFTLQQGRVRTSLTINLTEPFQEKDYVFMATTDIPFCFVVVEKKESDKVTIEILRQIANREVSGQVEWIAIGTKRVEEQVVEIVQ</sequence>
<dbReference type="AlphaFoldDB" id="A0A075R9S8"/>
<gene>
    <name evidence="2" type="ORF">BRLA_c019640</name>
</gene>
<dbReference type="STRING" id="1042163.BRLA_c019640"/>
<dbReference type="RefSeq" id="WP_003338608.1">
    <property type="nucleotide sequence ID" value="NZ_CP007806.1"/>
</dbReference>